<gene>
    <name evidence="3" type="ORF">A8135_06380</name>
    <name evidence="2" type="ORF">Ljam_1184</name>
</gene>
<dbReference type="PROSITE" id="PS50042">
    <property type="entry name" value="CNMP_BINDING_3"/>
    <property type="match status" value="2"/>
</dbReference>
<dbReference type="GO" id="GO:0003700">
    <property type="term" value="F:DNA-binding transcription factor activity"/>
    <property type="evidence" value="ECO:0007669"/>
    <property type="project" value="TreeGrafter"/>
</dbReference>
<evidence type="ECO:0000313" key="3">
    <source>
        <dbReference type="EMBL" id="OCH96779.1"/>
    </source>
</evidence>
<dbReference type="SMART" id="SM00100">
    <property type="entry name" value="cNMP"/>
    <property type="match status" value="2"/>
</dbReference>
<dbReference type="RefSeq" id="WP_058449209.1">
    <property type="nucleotide sequence ID" value="NZ_CAAAJF010000010.1"/>
</dbReference>
<dbReference type="InterPro" id="IPR018490">
    <property type="entry name" value="cNMP-bd_dom_sf"/>
</dbReference>
<dbReference type="InterPro" id="IPR000595">
    <property type="entry name" value="cNMP-bd_dom"/>
</dbReference>
<protein>
    <submittedName>
        <fullName evidence="2">cNMP binding domain-containing protein</fullName>
    </submittedName>
</protein>
<evidence type="ECO:0000313" key="2">
    <source>
        <dbReference type="EMBL" id="KTD06989.1"/>
    </source>
</evidence>
<reference evidence="3 5" key="2">
    <citation type="submission" date="2016-05" db="EMBL/GenBank/DDBJ databases">
        <authorList>
            <person name="Prochazka B."/>
            <person name="Indra A."/>
            <person name="Hasenberger P."/>
            <person name="Blaschitz M."/>
            <person name="Wagner L."/>
            <person name="Wewalka G."/>
            <person name="Sorschag S."/>
            <person name="Schmid D."/>
            <person name="Ruppitsch W."/>
        </authorList>
    </citation>
    <scope>NUCLEOTIDE SEQUENCE [LARGE SCALE GENOMIC DNA]</scope>
    <source>
        <strain evidence="3 5">974010_12</strain>
    </source>
</reference>
<dbReference type="InterPro" id="IPR050397">
    <property type="entry name" value="Env_Response_Regulators"/>
</dbReference>
<evidence type="ECO:0000313" key="4">
    <source>
        <dbReference type="Proteomes" id="UP000054715"/>
    </source>
</evidence>
<dbReference type="STRING" id="455.Ljam_1184"/>
<comment type="caution">
    <text evidence="2">The sequence shown here is derived from an EMBL/GenBank/DDBJ whole genome shotgun (WGS) entry which is preliminary data.</text>
</comment>
<dbReference type="SUPFAM" id="SSF51206">
    <property type="entry name" value="cAMP-binding domain-like"/>
    <property type="match status" value="2"/>
</dbReference>
<dbReference type="Proteomes" id="UP000054715">
    <property type="component" value="Unassembled WGS sequence"/>
</dbReference>
<accession>A0A0W0UH85</accession>
<evidence type="ECO:0000259" key="1">
    <source>
        <dbReference type="PROSITE" id="PS50042"/>
    </source>
</evidence>
<proteinExistence type="predicted"/>
<dbReference type="OrthoDB" id="5633021at2"/>
<dbReference type="AlphaFoldDB" id="A0A0W0UH85"/>
<name>A0A0W0UH85_9GAMM</name>
<evidence type="ECO:0000313" key="5">
    <source>
        <dbReference type="Proteomes" id="UP000093336"/>
    </source>
</evidence>
<dbReference type="Proteomes" id="UP000093336">
    <property type="component" value="Unassembled WGS sequence"/>
</dbReference>
<dbReference type="PANTHER" id="PTHR24567:SF74">
    <property type="entry name" value="HTH-TYPE TRANSCRIPTIONAL REGULATOR ARCR"/>
    <property type="match status" value="1"/>
</dbReference>
<feature type="domain" description="Cyclic nucleotide-binding" evidence="1">
    <location>
        <begin position="26"/>
        <end position="146"/>
    </location>
</feature>
<keyword evidence="5" id="KW-1185">Reference proteome</keyword>
<dbReference type="PANTHER" id="PTHR24567">
    <property type="entry name" value="CRP FAMILY TRANSCRIPTIONAL REGULATORY PROTEIN"/>
    <property type="match status" value="1"/>
</dbReference>
<dbReference type="CDD" id="cd00038">
    <property type="entry name" value="CAP_ED"/>
    <property type="match status" value="2"/>
</dbReference>
<dbReference type="EMBL" id="LYOZ01000053">
    <property type="protein sequence ID" value="OCH96779.1"/>
    <property type="molecule type" value="Genomic_DNA"/>
</dbReference>
<dbReference type="InterPro" id="IPR014710">
    <property type="entry name" value="RmlC-like_jellyroll"/>
</dbReference>
<sequence length="343" mass="38676">MDSVLLGKTTTDQLKSLLNQLEASRLGQHLNQQELEILIGHSKIVNFLPGEVILKQGKQTNGIYIIVEGQVTITARVMGQGVTNIETLGAGSFFGEICFIEKVPCPTSVIASVQVKCLFIDDTYFELLSAYYPEINYKILDTLSLQVCGRLKRVHDKVTEYITNSDMASLSFFGKVAYTFNQPKTLTLEEDDKEKLMEIPPLTFFSKDELRELFKHMELIEASKNCKLIYQGKQQPICYIVIKGAVQSSIVHDNKQAKLSVIGPETLFAGVACIDNDSSYTVTFLTCEQALLLKIPHTALKHFQENHPQLWYKLFSLICASLVALEKSIDKLDIRLHIETYNR</sequence>
<reference evidence="2 4" key="1">
    <citation type="submission" date="2015-11" db="EMBL/GenBank/DDBJ databases">
        <title>Genomic analysis of 38 Legionella species identifies large and diverse effector repertoires.</title>
        <authorList>
            <person name="Burstein D."/>
            <person name="Amaro F."/>
            <person name="Zusman T."/>
            <person name="Lifshitz Z."/>
            <person name="Cohen O."/>
            <person name="Gilbert J.A."/>
            <person name="Pupko T."/>
            <person name="Shuman H.A."/>
            <person name="Segal G."/>
        </authorList>
    </citation>
    <scope>NUCLEOTIDE SEQUENCE [LARGE SCALE GENOMIC DNA]</scope>
    <source>
        <strain evidence="2 4">JA-26-G1-E2</strain>
    </source>
</reference>
<feature type="domain" description="Cyclic nucleotide-binding" evidence="1">
    <location>
        <begin position="201"/>
        <end position="303"/>
    </location>
</feature>
<organism evidence="2 4">
    <name type="scientific">Legionella jamestowniensis</name>
    <dbReference type="NCBI Taxonomy" id="455"/>
    <lineage>
        <taxon>Bacteria</taxon>
        <taxon>Pseudomonadati</taxon>
        <taxon>Pseudomonadota</taxon>
        <taxon>Gammaproteobacteria</taxon>
        <taxon>Legionellales</taxon>
        <taxon>Legionellaceae</taxon>
        <taxon>Legionella</taxon>
    </lineage>
</organism>
<dbReference type="PATRIC" id="fig|455.5.peg.1252"/>
<dbReference type="Pfam" id="PF00027">
    <property type="entry name" value="cNMP_binding"/>
    <property type="match status" value="2"/>
</dbReference>
<dbReference type="GO" id="GO:0005829">
    <property type="term" value="C:cytosol"/>
    <property type="evidence" value="ECO:0007669"/>
    <property type="project" value="TreeGrafter"/>
</dbReference>
<dbReference type="Gene3D" id="2.60.120.10">
    <property type="entry name" value="Jelly Rolls"/>
    <property type="match status" value="2"/>
</dbReference>
<dbReference type="EMBL" id="LNYG01000013">
    <property type="protein sequence ID" value="KTD06989.1"/>
    <property type="molecule type" value="Genomic_DNA"/>
</dbReference>